<dbReference type="GO" id="GO:0046872">
    <property type="term" value="F:metal ion binding"/>
    <property type="evidence" value="ECO:0007669"/>
    <property type="project" value="UniProtKB-KW"/>
</dbReference>
<accession>H8FNE0</accession>
<keyword evidence="9 13" id="KW-0408">Iron</keyword>
<protein>
    <recommendedName>
        <fullName evidence="4 13">CRISPR-associated exonuclease Cas4</fullName>
        <ecNumber evidence="3 13">3.1.12.1</ecNumber>
    </recommendedName>
</protein>
<comment type="cofactor">
    <cofactor evidence="13">
        <name>iron-sulfur cluster</name>
        <dbReference type="ChEBI" id="CHEBI:30408"/>
    </cofactor>
</comment>
<evidence type="ECO:0000256" key="5">
    <source>
        <dbReference type="ARBA" id="ARBA00022722"/>
    </source>
</evidence>
<name>H8FNE0_MAGML</name>
<keyword evidence="10 13" id="KW-0411">Iron-sulfur</keyword>
<dbReference type="eggNOG" id="COG1468">
    <property type="taxonomic scope" value="Bacteria"/>
</dbReference>
<evidence type="ECO:0000313" key="16">
    <source>
        <dbReference type="Proteomes" id="UP000004169"/>
    </source>
</evidence>
<dbReference type="PANTHER" id="PTHR36531">
    <property type="entry name" value="CRISPR-ASSOCIATED EXONUCLEASE CAS4"/>
    <property type="match status" value="1"/>
</dbReference>
<dbReference type="InterPro" id="IPR013343">
    <property type="entry name" value="CRISPR-assoc_prot_Cas4"/>
</dbReference>
<comment type="cofactor">
    <cofactor evidence="13">
        <name>Mg(2+)</name>
        <dbReference type="ChEBI" id="CHEBI:18420"/>
    </cofactor>
    <cofactor evidence="13">
        <name>Mn(2+)</name>
        <dbReference type="ChEBI" id="CHEBI:29035"/>
    </cofactor>
    <text evidence="13">Mg(2+) or Mn(2+) required for ssDNA cleavage activity.</text>
</comment>
<evidence type="ECO:0000256" key="8">
    <source>
        <dbReference type="ARBA" id="ARBA00022839"/>
    </source>
</evidence>
<sequence>MSGADAPMRGDEREGDPIPLSALQHAVYCLRQAALIHLERLWEENRFTAEGHQLHIAADRGDQRKVRGVRRVMSLPLAAPRLGIAGVADLVEFRRAADGTETPFPVEYKRGKAKLHRADEVQLCAQALCLEEMVGVAVPDGALYYAETKRRVAVPFDAELRALTVATIADLREMFATLRTPPPTFRADRCRACSLIDLCRPKAAIRPARQWRDRMLAALLSDDETDA</sequence>
<gene>
    <name evidence="15" type="ORF">PHAMO_10303</name>
</gene>
<evidence type="ECO:0000256" key="13">
    <source>
        <dbReference type="RuleBase" id="RU365022"/>
    </source>
</evidence>
<comment type="caution">
    <text evidence="15">The sequence shown here is derived from an EMBL/GenBank/DDBJ whole genome shotgun (WGS) entry which is preliminary data.</text>
</comment>
<evidence type="ECO:0000256" key="3">
    <source>
        <dbReference type="ARBA" id="ARBA00012768"/>
    </source>
</evidence>
<dbReference type="InterPro" id="IPR051827">
    <property type="entry name" value="Cas4_exonuclease"/>
</dbReference>
<keyword evidence="11 13" id="KW-0051">Antiviral defense</keyword>
<dbReference type="GO" id="GO:0051536">
    <property type="term" value="F:iron-sulfur cluster binding"/>
    <property type="evidence" value="ECO:0007669"/>
    <property type="project" value="UniProtKB-KW"/>
</dbReference>
<feature type="domain" description="DUF83" evidence="14">
    <location>
        <begin position="21"/>
        <end position="199"/>
    </location>
</feature>
<keyword evidence="8 13" id="KW-0269">Exonuclease</keyword>
<dbReference type="Gene3D" id="3.90.320.10">
    <property type="match status" value="1"/>
</dbReference>
<comment type="cofactor">
    <cofactor evidence="1">
        <name>[4Fe-4S] cluster</name>
        <dbReference type="ChEBI" id="CHEBI:49883"/>
    </cofactor>
</comment>
<evidence type="ECO:0000256" key="4">
    <source>
        <dbReference type="ARBA" id="ARBA00020049"/>
    </source>
</evidence>
<dbReference type="EC" id="3.1.12.1" evidence="3 13"/>
<keyword evidence="12 13" id="KW-0464">Manganese</keyword>
<dbReference type="InterPro" id="IPR022765">
    <property type="entry name" value="Dna2/Cas4_DUF83"/>
</dbReference>
<comment type="function">
    <text evidence="13">CRISPR (clustered regularly interspaced short palindromic repeat) is an adaptive immune system that provides protection against mobile genetic elements (viruses, transposable elements and conjugative plasmids). CRISPR clusters contain sequences complementary to antecedent mobile elements and target invading nucleic acids. CRISPR clusters are transcribed and processed into CRISPR RNA (crRNA).</text>
</comment>
<evidence type="ECO:0000259" key="14">
    <source>
        <dbReference type="Pfam" id="PF01930"/>
    </source>
</evidence>
<evidence type="ECO:0000256" key="6">
    <source>
        <dbReference type="ARBA" id="ARBA00022723"/>
    </source>
</evidence>
<dbReference type="RefSeq" id="WP_002725664.1">
    <property type="nucleotide sequence ID" value="NZ_CAHP01000001.1"/>
</dbReference>
<evidence type="ECO:0000256" key="10">
    <source>
        <dbReference type="ARBA" id="ARBA00023014"/>
    </source>
</evidence>
<dbReference type="EMBL" id="CAHP01000001">
    <property type="protein sequence ID" value="CCG39878.1"/>
    <property type="molecule type" value="Genomic_DNA"/>
</dbReference>
<dbReference type="GO" id="GO:0004527">
    <property type="term" value="F:exonuclease activity"/>
    <property type="evidence" value="ECO:0007669"/>
    <property type="project" value="UniProtKB-KW"/>
</dbReference>
<dbReference type="InterPro" id="IPR011604">
    <property type="entry name" value="PDDEXK-like_dom_sf"/>
</dbReference>
<evidence type="ECO:0000256" key="11">
    <source>
        <dbReference type="ARBA" id="ARBA00023118"/>
    </source>
</evidence>
<comment type="similarity">
    <text evidence="2 13">Belongs to the CRISPR-associated exonuclease Cas4 family.</text>
</comment>
<dbReference type="OrthoDB" id="9781776at2"/>
<keyword evidence="6 13" id="KW-0479">Metal-binding</keyword>
<dbReference type="PANTHER" id="PTHR36531:SF6">
    <property type="entry name" value="DNA REPLICATION ATP-DEPENDENT HELICASE_NUCLEASE DNA2"/>
    <property type="match status" value="1"/>
</dbReference>
<keyword evidence="16" id="KW-1185">Reference proteome</keyword>
<evidence type="ECO:0000256" key="12">
    <source>
        <dbReference type="ARBA" id="ARBA00023211"/>
    </source>
</evidence>
<evidence type="ECO:0000256" key="1">
    <source>
        <dbReference type="ARBA" id="ARBA00001966"/>
    </source>
</evidence>
<evidence type="ECO:0000313" key="15">
    <source>
        <dbReference type="EMBL" id="CCG39878.1"/>
    </source>
</evidence>
<dbReference type="GO" id="GO:0051607">
    <property type="term" value="P:defense response to virus"/>
    <property type="evidence" value="ECO:0007669"/>
    <property type="project" value="UniProtKB-KW"/>
</dbReference>
<keyword evidence="5 13" id="KW-0540">Nuclease</keyword>
<organism evidence="15 16">
    <name type="scientific">Magnetospirillum molischianum DSM 120</name>
    <dbReference type="NCBI Taxonomy" id="1150626"/>
    <lineage>
        <taxon>Bacteria</taxon>
        <taxon>Pseudomonadati</taxon>
        <taxon>Pseudomonadota</taxon>
        <taxon>Alphaproteobacteria</taxon>
        <taxon>Rhodospirillales</taxon>
        <taxon>Rhodospirillaceae</taxon>
        <taxon>Magnetospirillum</taxon>
    </lineage>
</organism>
<keyword evidence="7 13" id="KW-0378">Hydrolase</keyword>
<evidence type="ECO:0000256" key="9">
    <source>
        <dbReference type="ARBA" id="ARBA00023004"/>
    </source>
</evidence>
<reference evidence="15 16" key="1">
    <citation type="journal article" date="2012" name="J. Bacteriol.">
        <title>Draft Genome Sequence of the Purple Photosynthetic Bacterium Phaeospirillum molischianum DSM120, a Particularly Versatile Bacterium.</title>
        <authorList>
            <person name="Duquesne K."/>
            <person name="Prima V."/>
            <person name="Ji B."/>
            <person name="Rouy Z."/>
            <person name="Medigue C."/>
            <person name="Talla E."/>
            <person name="Sturgis J.N."/>
        </authorList>
    </citation>
    <scope>NUCLEOTIDE SEQUENCE [LARGE SCALE GENOMIC DNA]</scope>
    <source>
        <strain evidence="16">DSM120</strain>
    </source>
</reference>
<evidence type="ECO:0000256" key="7">
    <source>
        <dbReference type="ARBA" id="ARBA00022801"/>
    </source>
</evidence>
<dbReference type="NCBIfam" id="TIGR00372">
    <property type="entry name" value="cas4"/>
    <property type="match status" value="1"/>
</dbReference>
<dbReference type="Proteomes" id="UP000004169">
    <property type="component" value="Unassembled WGS sequence"/>
</dbReference>
<dbReference type="STRING" id="1150626.PHAMO_10303"/>
<dbReference type="Pfam" id="PF01930">
    <property type="entry name" value="Cas_Cas4"/>
    <property type="match status" value="1"/>
</dbReference>
<proteinExistence type="inferred from homology"/>
<evidence type="ECO:0000256" key="2">
    <source>
        <dbReference type="ARBA" id="ARBA00009189"/>
    </source>
</evidence>
<dbReference type="AlphaFoldDB" id="H8FNE0"/>